<reference evidence="1 2" key="1">
    <citation type="submission" date="2010-09" db="EMBL/GenBank/DDBJ databases">
        <authorList>
            <person name="Daugherty S.C."/>
            <person name="Tallon L.J."/>
            <person name="Jones K.M."/>
            <person name="Liu X."/>
            <person name="Kilian M."/>
            <person name="Tettelin H."/>
        </authorList>
    </citation>
    <scope>NUCLEOTIDE SEQUENCE [LARGE SCALE GENOMIC DNA]</scope>
    <source>
        <strain evidence="1 2">SK564</strain>
    </source>
</reference>
<protein>
    <submittedName>
        <fullName evidence="1">Uncharacterized protein</fullName>
    </submittedName>
</protein>
<evidence type="ECO:0000313" key="1">
    <source>
        <dbReference type="EMBL" id="EFN97973.1"/>
    </source>
</evidence>
<dbReference type="Proteomes" id="UP000004966">
    <property type="component" value="Unassembled WGS sequence"/>
</dbReference>
<name>E1LP73_STRMT</name>
<organism evidence="1 2">
    <name type="scientific">Streptococcus mitis SK564</name>
    <dbReference type="NCBI Taxonomy" id="585203"/>
    <lineage>
        <taxon>Bacteria</taxon>
        <taxon>Bacillati</taxon>
        <taxon>Bacillota</taxon>
        <taxon>Bacilli</taxon>
        <taxon>Lactobacillales</taxon>
        <taxon>Streptococcaceae</taxon>
        <taxon>Streptococcus</taxon>
        <taxon>Streptococcus mitis group</taxon>
    </lineage>
</organism>
<dbReference type="EMBL" id="AEDU01000027">
    <property type="protein sequence ID" value="EFN97973.1"/>
    <property type="molecule type" value="Genomic_DNA"/>
</dbReference>
<accession>E1LP73</accession>
<comment type="caution">
    <text evidence="1">The sequence shown here is derived from an EMBL/GenBank/DDBJ whole genome shotgun (WGS) entry which is preliminary data.</text>
</comment>
<proteinExistence type="predicted"/>
<evidence type="ECO:0000313" key="2">
    <source>
        <dbReference type="Proteomes" id="UP000004966"/>
    </source>
</evidence>
<gene>
    <name evidence="1" type="ORF">SMSK564_1247</name>
</gene>
<dbReference type="AlphaFoldDB" id="E1LP73"/>
<sequence>MGKAGQPVFFDVYRLVRQVSWDRNLFGAKILREETARRGKFMIK</sequence>